<dbReference type="SMART" id="SM00220">
    <property type="entry name" value="S_TKc"/>
    <property type="match status" value="1"/>
</dbReference>
<dbReference type="InterPro" id="IPR001245">
    <property type="entry name" value="Ser-Thr/Tyr_kinase_cat_dom"/>
</dbReference>
<keyword evidence="13" id="KW-0418">Kinase</keyword>
<dbReference type="InterPro" id="IPR055414">
    <property type="entry name" value="LRR_R13L4/SHOC2-like"/>
</dbReference>
<evidence type="ECO:0000256" key="16">
    <source>
        <dbReference type="ARBA" id="ARBA00023136"/>
    </source>
</evidence>
<dbReference type="SMR" id="A0A067DE45"/>
<dbReference type="Gene3D" id="3.80.10.10">
    <property type="entry name" value="Ribonuclease Inhibitor"/>
    <property type="match status" value="2"/>
</dbReference>
<evidence type="ECO:0000256" key="5">
    <source>
        <dbReference type="ARBA" id="ARBA00022527"/>
    </source>
</evidence>
<dbReference type="InterPro" id="IPR017441">
    <property type="entry name" value="Protein_kinase_ATP_BS"/>
</dbReference>
<keyword evidence="4" id="KW-1003">Cell membrane</keyword>
<dbReference type="SUPFAM" id="SSF52058">
    <property type="entry name" value="L domain-like"/>
    <property type="match status" value="2"/>
</dbReference>
<evidence type="ECO:0000256" key="2">
    <source>
        <dbReference type="ARBA" id="ARBA00004479"/>
    </source>
</evidence>
<comment type="catalytic activity">
    <reaction evidence="20">
        <text>L-seryl-[protein] + ATP = O-phospho-L-seryl-[protein] + ADP + H(+)</text>
        <dbReference type="Rhea" id="RHEA:17989"/>
        <dbReference type="Rhea" id="RHEA-COMP:9863"/>
        <dbReference type="Rhea" id="RHEA-COMP:11604"/>
        <dbReference type="ChEBI" id="CHEBI:15378"/>
        <dbReference type="ChEBI" id="CHEBI:29999"/>
        <dbReference type="ChEBI" id="CHEBI:30616"/>
        <dbReference type="ChEBI" id="CHEBI:83421"/>
        <dbReference type="ChEBI" id="CHEBI:456216"/>
        <dbReference type="EC" id="2.7.11.1"/>
    </reaction>
</comment>
<dbReference type="PaxDb" id="2711-XP_006470932.1"/>
<evidence type="ECO:0000313" key="24">
    <source>
        <dbReference type="EMBL" id="KDO41118.1"/>
    </source>
</evidence>
<evidence type="ECO:0000259" key="23">
    <source>
        <dbReference type="PROSITE" id="PS50011"/>
    </source>
</evidence>
<reference evidence="24 25" key="1">
    <citation type="submission" date="2014-04" db="EMBL/GenBank/DDBJ databases">
        <authorList>
            <consortium name="International Citrus Genome Consortium"/>
            <person name="Gmitter F."/>
            <person name="Chen C."/>
            <person name="Farmerie W."/>
            <person name="Harkins T."/>
            <person name="Desany B."/>
            <person name="Mohiuddin M."/>
            <person name="Kodira C."/>
            <person name="Borodovsky M."/>
            <person name="Lomsadze A."/>
            <person name="Burns P."/>
            <person name="Jenkins J."/>
            <person name="Prochnik S."/>
            <person name="Shu S."/>
            <person name="Chapman J."/>
            <person name="Pitluck S."/>
            <person name="Schmutz J."/>
            <person name="Rokhsar D."/>
        </authorList>
    </citation>
    <scope>NUCLEOTIDE SEQUENCE</scope>
</reference>
<dbReference type="InterPro" id="IPR000719">
    <property type="entry name" value="Prot_kinase_dom"/>
</dbReference>
<keyword evidence="9 22" id="KW-0812">Transmembrane</keyword>
<keyword evidence="18" id="KW-0325">Glycoprotein</keyword>
<dbReference type="PANTHER" id="PTHR27008">
    <property type="entry name" value="OS04G0122200 PROTEIN"/>
    <property type="match status" value="1"/>
</dbReference>
<comment type="subcellular location">
    <subcellularLocation>
        <location evidence="1">Cell membrane</location>
        <topology evidence="1">Single-pass membrane protein</topology>
    </subcellularLocation>
    <subcellularLocation>
        <location evidence="2">Membrane</location>
        <topology evidence="2">Single-pass type I membrane protein</topology>
    </subcellularLocation>
</comment>
<evidence type="ECO:0000256" key="19">
    <source>
        <dbReference type="ARBA" id="ARBA00047899"/>
    </source>
</evidence>
<dbReference type="AlphaFoldDB" id="A0A067DE45"/>
<dbReference type="FunFam" id="1.10.510.10:FF:000358">
    <property type="entry name" value="Putative leucine-rich repeat receptor-like serine/threonine-protein kinase"/>
    <property type="match status" value="1"/>
</dbReference>
<evidence type="ECO:0000256" key="14">
    <source>
        <dbReference type="ARBA" id="ARBA00022840"/>
    </source>
</evidence>
<evidence type="ECO:0000256" key="1">
    <source>
        <dbReference type="ARBA" id="ARBA00004162"/>
    </source>
</evidence>
<keyword evidence="15 22" id="KW-1133">Transmembrane helix</keyword>
<keyword evidence="16 22" id="KW-0472">Membrane</keyword>
<dbReference type="EC" id="2.7.11.1" evidence="3"/>
<dbReference type="PROSITE" id="PS00108">
    <property type="entry name" value="PROTEIN_KINASE_ST"/>
    <property type="match status" value="1"/>
</dbReference>
<dbReference type="Gene3D" id="3.30.200.20">
    <property type="entry name" value="Phosphorylase Kinase, domain 1"/>
    <property type="match status" value="1"/>
</dbReference>
<keyword evidence="14 21" id="KW-0067">ATP-binding</keyword>
<dbReference type="InterPro" id="IPR011009">
    <property type="entry name" value="Kinase-like_dom_sf"/>
</dbReference>
<keyword evidence="8" id="KW-0808">Transferase</keyword>
<dbReference type="PANTHER" id="PTHR27008:SF592">
    <property type="entry name" value="LEUCINE-RICH REPEAT RECEPTOR-LIKE PROTEIN KINASE FAMILY PROTEIN-RELATED"/>
    <property type="match status" value="1"/>
</dbReference>
<keyword evidence="11" id="KW-0677">Repeat</keyword>
<keyword evidence="10" id="KW-0732">Signal</keyword>
<evidence type="ECO:0000256" key="18">
    <source>
        <dbReference type="ARBA" id="ARBA00023180"/>
    </source>
</evidence>
<evidence type="ECO:0000313" key="25">
    <source>
        <dbReference type="Proteomes" id="UP000027120"/>
    </source>
</evidence>
<dbReference type="FunFam" id="3.80.10.10:FF:000299">
    <property type="entry name" value="Piriformospora indica-insensitive protein 2"/>
    <property type="match status" value="1"/>
</dbReference>
<dbReference type="PROSITE" id="PS50011">
    <property type="entry name" value="PROTEIN_KINASE_DOM"/>
    <property type="match status" value="1"/>
</dbReference>
<dbReference type="eggNOG" id="ENOG502QPYS">
    <property type="taxonomic scope" value="Eukaryota"/>
</dbReference>
<dbReference type="Pfam" id="PF23598">
    <property type="entry name" value="LRR_14"/>
    <property type="match status" value="1"/>
</dbReference>
<keyword evidence="25" id="KW-1185">Reference proteome</keyword>
<keyword evidence="5" id="KW-0723">Serine/threonine-protein kinase</keyword>
<gene>
    <name evidence="24" type="ORF">CISIN_1g002897mg</name>
</gene>
<evidence type="ECO:0000256" key="3">
    <source>
        <dbReference type="ARBA" id="ARBA00012513"/>
    </source>
</evidence>
<dbReference type="InterPro" id="IPR008271">
    <property type="entry name" value="Ser/Thr_kinase_AS"/>
</dbReference>
<evidence type="ECO:0000256" key="6">
    <source>
        <dbReference type="ARBA" id="ARBA00022553"/>
    </source>
</evidence>
<evidence type="ECO:0000256" key="9">
    <source>
        <dbReference type="ARBA" id="ARBA00022692"/>
    </source>
</evidence>
<dbReference type="InterPro" id="IPR032675">
    <property type="entry name" value="LRR_dom_sf"/>
</dbReference>
<evidence type="ECO:0000256" key="13">
    <source>
        <dbReference type="ARBA" id="ARBA00022777"/>
    </source>
</evidence>
<evidence type="ECO:0000256" key="4">
    <source>
        <dbReference type="ARBA" id="ARBA00022475"/>
    </source>
</evidence>
<evidence type="ECO:0000256" key="10">
    <source>
        <dbReference type="ARBA" id="ARBA00022729"/>
    </source>
</evidence>
<dbReference type="FunFam" id="3.80.10.10:FF:000288">
    <property type="entry name" value="LRR receptor-like serine/threonine-protein kinase EFR"/>
    <property type="match status" value="1"/>
</dbReference>
<proteinExistence type="predicted"/>
<dbReference type="SMART" id="SM00365">
    <property type="entry name" value="LRR_SD22"/>
    <property type="match status" value="5"/>
</dbReference>
<evidence type="ECO:0000256" key="7">
    <source>
        <dbReference type="ARBA" id="ARBA00022614"/>
    </source>
</evidence>
<keyword evidence="7" id="KW-0433">Leucine-rich repeat</keyword>
<evidence type="ECO:0000256" key="12">
    <source>
        <dbReference type="ARBA" id="ARBA00022741"/>
    </source>
</evidence>
<name>A0A067DE45_CITSI</name>
<dbReference type="CDD" id="cd14066">
    <property type="entry name" value="STKc_IRAK"/>
    <property type="match status" value="1"/>
</dbReference>
<dbReference type="Pfam" id="PF00560">
    <property type="entry name" value="LRR_1"/>
    <property type="match status" value="7"/>
</dbReference>
<dbReference type="PROSITE" id="PS00107">
    <property type="entry name" value="PROTEIN_KINASE_ATP"/>
    <property type="match status" value="1"/>
</dbReference>
<dbReference type="InterPro" id="IPR003591">
    <property type="entry name" value="Leu-rich_rpt_typical-subtyp"/>
</dbReference>
<keyword evidence="12 21" id="KW-0547">Nucleotide-binding</keyword>
<feature type="transmembrane region" description="Helical" evidence="22">
    <location>
        <begin position="495"/>
        <end position="521"/>
    </location>
</feature>
<feature type="domain" description="Protein kinase" evidence="23">
    <location>
        <begin position="556"/>
        <end position="862"/>
    </location>
</feature>
<dbReference type="Gene3D" id="1.10.510.10">
    <property type="entry name" value="Transferase(Phosphotransferase) domain 1"/>
    <property type="match status" value="1"/>
</dbReference>
<evidence type="ECO:0000256" key="17">
    <source>
        <dbReference type="ARBA" id="ARBA00023170"/>
    </source>
</evidence>
<dbReference type="EMBL" id="KK785711">
    <property type="protein sequence ID" value="KDO41118.1"/>
    <property type="molecule type" value="Genomic_DNA"/>
</dbReference>
<evidence type="ECO:0000256" key="11">
    <source>
        <dbReference type="ARBA" id="ARBA00022737"/>
    </source>
</evidence>
<dbReference type="Pfam" id="PF07714">
    <property type="entry name" value="PK_Tyr_Ser-Thr"/>
    <property type="match status" value="1"/>
</dbReference>
<dbReference type="InterPro" id="IPR051809">
    <property type="entry name" value="Plant_receptor-like_S/T_kinase"/>
</dbReference>
<evidence type="ECO:0000256" key="21">
    <source>
        <dbReference type="PROSITE-ProRule" id="PRU10141"/>
    </source>
</evidence>
<sequence>MFDAQNNKLVGDIPVEIGCYLFKLENLSLAENHLTGQLPVSIGNLSALQVIDIRGNRLGGKIPDTLGQLRKLIYLNIGRNQFSGFIPPSIYNISSFEFIFLQSNRFHGSLPFDMVANLPNLRKFVAAKNNLTGFLPISLSNASNLELLELRDNQFIGKMSINFNSLKNLSVLILGNNHLGNRAANDLDFVTVLANCSKLENLGLYDNQFGGLLPHSLANLSNTMTTIDIGGNYFSGTIPPGLGNLVHLNSIAMEGNQLIGTVPPEIGWLKNLQSLYLNSNFLHGYIPSSLGNLTMLTLLALEINNLQGKIPSSLGNCTSLIMLTLSKNKLDGVLPPQILSVTTLSLFLNLSDNLLSGSLPSEIGNLKNLVQLDISGNRFSGDIPGTLSACTSLEYVKMQDNSFSGSIPPSLNFLKSIKVLDLSSNKLSGQIPKYLENLSFLEYLNLSYNHFEGEVPKKGVFSNKTRFSLSGNGKLCGGLDEFHLPSCPSKRSRKLIATILKVVIPTIVSCLILSACFIVIYGRRRSTDRSFERTTMVEQQFPMISYAKLSKATSEFSSSNMVGQGSFGTVFKGIIGENGMLVAVKVLNLMQKGALKSFLTECEALRSIRHRNLIKIITICSSIDFNGVDFKAIVYDFMQNGSLEEWLHQNNDKLEVCNLSLIQTLNIAIDVASAIEYLHHHCKPPVVHGDLKPSNVLLDHDMVAHVGDFGLAKFLPARPLDTVVETPSSSSGIKGTVGYIAPEYGTGSEASMTGDVYSFGILLLEMFSRRRPTDSMFHEGLTLHEFSKMVLPEKVMEIVDPSLLLEVRANNSMSRGGERVKIEECLVAVIRIGVVCSMESPTDRMQMRDVVVKLCAAREAFVSMQDGLR</sequence>
<evidence type="ECO:0000256" key="15">
    <source>
        <dbReference type="ARBA" id="ARBA00022989"/>
    </source>
</evidence>
<keyword evidence="17" id="KW-0675">Receptor</keyword>
<protein>
    <recommendedName>
        <fullName evidence="3">non-specific serine/threonine protein kinase</fullName>
        <ecNumber evidence="3">2.7.11.1</ecNumber>
    </recommendedName>
</protein>
<organism evidence="24 25">
    <name type="scientific">Citrus sinensis</name>
    <name type="common">Sweet orange</name>
    <name type="synonym">Citrus aurantium var. sinensis</name>
    <dbReference type="NCBI Taxonomy" id="2711"/>
    <lineage>
        <taxon>Eukaryota</taxon>
        <taxon>Viridiplantae</taxon>
        <taxon>Streptophyta</taxon>
        <taxon>Embryophyta</taxon>
        <taxon>Tracheophyta</taxon>
        <taxon>Spermatophyta</taxon>
        <taxon>Magnoliopsida</taxon>
        <taxon>eudicotyledons</taxon>
        <taxon>Gunneridae</taxon>
        <taxon>Pentapetalae</taxon>
        <taxon>rosids</taxon>
        <taxon>malvids</taxon>
        <taxon>Sapindales</taxon>
        <taxon>Rutaceae</taxon>
        <taxon>Aurantioideae</taxon>
        <taxon>Citrus</taxon>
    </lineage>
</organism>
<dbReference type="Proteomes" id="UP000027120">
    <property type="component" value="Unassembled WGS sequence"/>
</dbReference>
<dbReference type="FunFam" id="3.30.200.20:FF:000432">
    <property type="entry name" value="LRR receptor-like serine/threonine-protein kinase EFR"/>
    <property type="match status" value="1"/>
</dbReference>
<accession>A0A067DE45</accession>
<dbReference type="GO" id="GO:0004674">
    <property type="term" value="F:protein serine/threonine kinase activity"/>
    <property type="evidence" value="ECO:0007669"/>
    <property type="project" value="UniProtKB-KW"/>
</dbReference>
<evidence type="ECO:0000256" key="22">
    <source>
        <dbReference type="SAM" id="Phobius"/>
    </source>
</evidence>
<comment type="catalytic activity">
    <reaction evidence="19">
        <text>L-threonyl-[protein] + ATP = O-phospho-L-threonyl-[protein] + ADP + H(+)</text>
        <dbReference type="Rhea" id="RHEA:46608"/>
        <dbReference type="Rhea" id="RHEA-COMP:11060"/>
        <dbReference type="Rhea" id="RHEA-COMP:11605"/>
        <dbReference type="ChEBI" id="CHEBI:15378"/>
        <dbReference type="ChEBI" id="CHEBI:30013"/>
        <dbReference type="ChEBI" id="CHEBI:30616"/>
        <dbReference type="ChEBI" id="CHEBI:61977"/>
        <dbReference type="ChEBI" id="CHEBI:456216"/>
        <dbReference type="EC" id="2.7.11.1"/>
    </reaction>
</comment>
<keyword evidence="6" id="KW-0597">Phosphoprotein</keyword>
<feature type="binding site" evidence="21">
    <location>
        <position position="585"/>
    </location>
    <ligand>
        <name>ATP</name>
        <dbReference type="ChEBI" id="CHEBI:30616"/>
    </ligand>
</feature>
<dbReference type="SUPFAM" id="SSF56112">
    <property type="entry name" value="Protein kinase-like (PK-like)"/>
    <property type="match status" value="1"/>
</dbReference>
<dbReference type="SMART" id="SM00369">
    <property type="entry name" value="LRR_TYP"/>
    <property type="match status" value="6"/>
</dbReference>
<evidence type="ECO:0000256" key="20">
    <source>
        <dbReference type="ARBA" id="ARBA00048679"/>
    </source>
</evidence>
<dbReference type="GO" id="GO:0005886">
    <property type="term" value="C:plasma membrane"/>
    <property type="evidence" value="ECO:0007669"/>
    <property type="project" value="UniProtKB-SubCell"/>
</dbReference>
<dbReference type="InterPro" id="IPR001611">
    <property type="entry name" value="Leu-rich_rpt"/>
</dbReference>
<evidence type="ECO:0000256" key="8">
    <source>
        <dbReference type="ARBA" id="ARBA00022679"/>
    </source>
</evidence>
<dbReference type="GO" id="GO:0005524">
    <property type="term" value="F:ATP binding"/>
    <property type="evidence" value="ECO:0007669"/>
    <property type="project" value="UniProtKB-UniRule"/>
</dbReference>